<dbReference type="InterPro" id="IPR011333">
    <property type="entry name" value="SKP1/BTB/POZ_sf"/>
</dbReference>
<dbReference type="Pfam" id="PF00651">
    <property type="entry name" value="BTB"/>
    <property type="match status" value="2"/>
</dbReference>
<feature type="repeat" description="RCC1" evidence="3">
    <location>
        <begin position="204"/>
        <end position="254"/>
    </location>
</feature>
<dbReference type="SUPFAM" id="SSF48403">
    <property type="entry name" value="Ankyrin repeat"/>
    <property type="match status" value="1"/>
</dbReference>
<dbReference type="PROSITE" id="PS50097">
    <property type="entry name" value="BTB"/>
    <property type="match status" value="2"/>
</dbReference>
<dbReference type="InterPro" id="IPR051625">
    <property type="entry name" value="Signaling_Regulatory_Domain"/>
</dbReference>
<keyword evidence="2" id="KW-0040">ANK repeat</keyword>
<evidence type="ECO:0000313" key="6">
    <source>
        <dbReference type="EMBL" id="JAS25537.1"/>
    </source>
</evidence>
<dbReference type="InterPro" id="IPR000408">
    <property type="entry name" value="Reg_chr_condens"/>
</dbReference>
<reference evidence="6" key="1">
    <citation type="submission" date="2015-12" db="EMBL/GenBank/DDBJ databases">
        <title>De novo transcriptome assembly of four potential Pierce s Disease insect vectors from Arizona vineyards.</title>
        <authorList>
            <person name="Tassone E.E."/>
        </authorList>
    </citation>
    <scope>NUCLEOTIDE SEQUENCE</scope>
</reference>
<feature type="domain" description="BTB" evidence="5">
    <location>
        <begin position="694"/>
        <end position="755"/>
    </location>
</feature>
<dbReference type="InterPro" id="IPR000210">
    <property type="entry name" value="BTB/POZ_dom"/>
</dbReference>
<name>A0A1B6DIQ9_9HEMI</name>
<evidence type="ECO:0000256" key="4">
    <source>
        <dbReference type="SAM" id="MobiDB-lite"/>
    </source>
</evidence>
<proteinExistence type="predicted"/>
<dbReference type="InterPro" id="IPR002110">
    <property type="entry name" value="Ankyrin_rpt"/>
</dbReference>
<dbReference type="Gene3D" id="1.25.40.20">
    <property type="entry name" value="Ankyrin repeat-containing domain"/>
    <property type="match status" value="1"/>
</dbReference>
<keyword evidence="1" id="KW-0677">Repeat</keyword>
<feature type="region of interest" description="Disordered" evidence="4">
    <location>
        <begin position="1038"/>
        <end position="1066"/>
    </location>
</feature>
<feature type="repeat" description="ANK" evidence="2">
    <location>
        <begin position="95"/>
        <end position="127"/>
    </location>
</feature>
<feature type="repeat" description="RCC1" evidence="3">
    <location>
        <begin position="255"/>
        <end position="310"/>
    </location>
</feature>
<dbReference type="AlphaFoldDB" id="A0A1B6DIQ9"/>
<sequence length="1175" mass="132479">MSKPSTQGSPERDCVENYCRSTEQGALITATITKRNLTDNQIASYINSICHNYGQILDHFGRTSLHIAASCGYRDLCCWLLKSSAADINAKDLESGYTPLHRSIFYGQIHVAVTLMQLGANPHIMDKDDLQPFDHAMKDRLSIFSVDDPCQVYVWGVNNNYTLGTENQHSKTLPDLLEFFRKSNISIKQVAMDKFHSVFVSHSGKAWACGHGQGGRLGLDNEKTVLKPLQIRTGVELISFASVGKDHTVLLMKSGMVYTCGLNTYHVLGHNPPPSSLLVPRPIHTFGPKTGIIIIGTSAARFHTVLWTSTAVYTCGLHAGQLGHNASPEKTIISPKVVVGLGNKDVTIVDVAASDGATVIALKRGDIFVLHQYQTRKIASRLLNIVKVAVVGGDLNAQLENKEIFEKGGEELKILVLMKSGHLLFWQESYPQLTRCPLKRHLTFTNIAMNKFSFLLTTKDGEGYQAEIKPSMKKKTPVIRSTPSLSNDFNTFLSRDDCRHLKLTRIPHVHRAVSIFTDPKGRNFSVIQSHPKANYLENPTLGVSEMGHDLAALLEESHEDDTLHDIVFEIEYTKFSAHRYILSLSSKELAALPEDGSSIIKLKNIHPFVFQQILFYIYTGDCQLLHPGLLSPMLQKQDILKEAFEFAKKYKLDGLVKRLQSVRYEEGKILLKDGCMLLESSPPQMERKLFPEYYDVKMASNDGAIFKAHKCVMAARLEYFHSMLAGNWIESGQTNINLPFSQVILRLVLDFLYTDSAPELLECEDIDHICCVLIAADHLFIPRLIEVCEIALSNQLNLRNAANLLQLAFTYNTNQLREYCMHFICLNLTAMLENRTLETISSHVLEELSKYYRYLIPAMEWRVITPYSNAPSDEEVLEAANLYPVQWQISRGDESDSGLIQKYVTQKNQLPNMNKKKSPRTHKSSINEMQHKRYSYSDLDSSAEIITQKSPASDLEKCVEGWIKVDKTQKTVQNRLKVISTAHTLKALPSDYIRLVPQSQTSLTLDDVKEFPQLSSQVPILNTPPRMSWSIDIKKSPAVKLSQKQRKKLASESSDPGISPSPPARAWTNINQSPEYSFVDIMKQTKFGSPSNLSEIHLPKEVPNFSDIIAEERQQRDNLSRMKTKSLQLTQLEDKAMDDLLLFYNAANIYEERITVHRVLTGNIAKPTWITSRHQ</sequence>
<feature type="repeat" description="RCC1" evidence="3">
    <location>
        <begin position="150"/>
        <end position="203"/>
    </location>
</feature>
<evidence type="ECO:0000256" key="1">
    <source>
        <dbReference type="ARBA" id="ARBA00022737"/>
    </source>
</evidence>
<feature type="repeat" description="ANK" evidence="2">
    <location>
        <begin position="60"/>
        <end position="93"/>
    </location>
</feature>
<dbReference type="InterPro" id="IPR036770">
    <property type="entry name" value="Ankyrin_rpt-contain_sf"/>
</dbReference>
<dbReference type="PANTHER" id="PTHR22872:SF2">
    <property type="entry name" value="INHIBITOR OF BRUTON TYROSINE KINASE"/>
    <property type="match status" value="1"/>
</dbReference>
<dbReference type="SUPFAM" id="SSF50985">
    <property type="entry name" value="RCC1/BLIP-II"/>
    <property type="match status" value="1"/>
</dbReference>
<dbReference type="Gene3D" id="2.130.10.30">
    <property type="entry name" value="Regulator of chromosome condensation 1/beta-lactamase-inhibitor protein II"/>
    <property type="match status" value="1"/>
</dbReference>
<dbReference type="Pfam" id="PF12796">
    <property type="entry name" value="Ank_2"/>
    <property type="match status" value="1"/>
</dbReference>
<dbReference type="InterPro" id="IPR009091">
    <property type="entry name" value="RCC1/BLIP-II"/>
</dbReference>
<dbReference type="PROSITE" id="PS50012">
    <property type="entry name" value="RCC1_3"/>
    <property type="match status" value="3"/>
</dbReference>
<evidence type="ECO:0000256" key="3">
    <source>
        <dbReference type="PROSITE-ProRule" id="PRU00235"/>
    </source>
</evidence>
<feature type="domain" description="BTB" evidence="5">
    <location>
        <begin position="564"/>
        <end position="626"/>
    </location>
</feature>
<gene>
    <name evidence="6" type="ORF">g.41311</name>
</gene>
<dbReference type="SUPFAM" id="SSF54695">
    <property type="entry name" value="POZ domain"/>
    <property type="match status" value="2"/>
</dbReference>
<dbReference type="SMART" id="SM00248">
    <property type="entry name" value="ANK"/>
    <property type="match status" value="2"/>
</dbReference>
<evidence type="ECO:0000256" key="2">
    <source>
        <dbReference type="PROSITE-ProRule" id="PRU00023"/>
    </source>
</evidence>
<dbReference type="Gene3D" id="3.30.710.10">
    <property type="entry name" value="Potassium Channel Kv1.1, Chain A"/>
    <property type="match status" value="2"/>
</dbReference>
<dbReference type="CDD" id="cd18500">
    <property type="entry name" value="BACK_IBtk"/>
    <property type="match status" value="1"/>
</dbReference>
<dbReference type="PANTHER" id="PTHR22872">
    <property type="entry name" value="BTK-BINDING PROTEIN-RELATED"/>
    <property type="match status" value="1"/>
</dbReference>
<dbReference type="Pfam" id="PF00415">
    <property type="entry name" value="RCC1"/>
    <property type="match status" value="3"/>
</dbReference>
<dbReference type="EMBL" id="GEDC01011761">
    <property type="protein sequence ID" value="JAS25537.1"/>
    <property type="molecule type" value="Transcribed_RNA"/>
</dbReference>
<protein>
    <recommendedName>
        <fullName evidence="5">BTB domain-containing protein</fullName>
    </recommendedName>
</protein>
<dbReference type="PROSITE" id="PS50297">
    <property type="entry name" value="ANK_REP_REGION"/>
    <property type="match status" value="2"/>
</dbReference>
<dbReference type="SMART" id="SM00225">
    <property type="entry name" value="BTB"/>
    <property type="match status" value="2"/>
</dbReference>
<dbReference type="PROSITE" id="PS50088">
    <property type="entry name" value="ANK_REPEAT"/>
    <property type="match status" value="2"/>
</dbReference>
<evidence type="ECO:0000259" key="5">
    <source>
        <dbReference type="PROSITE" id="PS50097"/>
    </source>
</evidence>
<accession>A0A1B6DIQ9</accession>
<organism evidence="6">
    <name type="scientific">Clastoptera arizonana</name>
    <name type="common">Arizona spittle bug</name>
    <dbReference type="NCBI Taxonomy" id="38151"/>
    <lineage>
        <taxon>Eukaryota</taxon>
        <taxon>Metazoa</taxon>
        <taxon>Ecdysozoa</taxon>
        <taxon>Arthropoda</taxon>
        <taxon>Hexapoda</taxon>
        <taxon>Insecta</taxon>
        <taxon>Pterygota</taxon>
        <taxon>Neoptera</taxon>
        <taxon>Paraneoptera</taxon>
        <taxon>Hemiptera</taxon>
        <taxon>Auchenorrhyncha</taxon>
        <taxon>Cercopoidea</taxon>
        <taxon>Clastopteridae</taxon>
        <taxon>Clastoptera</taxon>
    </lineage>
</organism>